<dbReference type="Gene3D" id="2.10.50.10">
    <property type="entry name" value="Tumor Necrosis Factor Receptor, subunit A, domain 2"/>
    <property type="match status" value="1"/>
</dbReference>
<reference evidence="11" key="1">
    <citation type="submission" date="2025-08" db="UniProtKB">
        <authorList>
            <consortium name="Ensembl"/>
        </authorList>
    </citation>
    <scope>IDENTIFICATION</scope>
</reference>
<dbReference type="Proteomes" id="UP000472277">
    <property type="component" value="Chromosome 19"/>
</dbReference>
<evidence type="ECO:0000256" key="7">
    <source>
        <dbReference type="ARBA" id="ARBA00023170"/>
    </source>
</evidence>
<keyword evidence="5" id="KW-0472">Membrane</keyword>
<evidence type="ECO:0000256" key="9">
    <source>
        <dbReference type="SAM" id="MobiDB-lite"/>
    </source>
</evidence>
<keyword evidence="4" id="KW-1133">Transmembrane helix</keyword>
<gene>
    <name evidence="11" type="primary">LOC115154539</name>
</gene>
<feature type="compositionally biased region" description="Polar residues" evidence="9">
    <location>
        <begin position="109"/>
        <end position="126"/>
    </location>
</feature>
<dbReference type="GO" id="GO:0046330">
    <property type="term" value="P:positive regulation of JNK cascade"/>
    <property type="evidence" value="ECO:0007669"/>
    <property type="project" value="InterPro"/>
</dbReference>
<proteinExistence type="predicted"/>
<dbReference type="PROSITE" id="PS00652">
    <property type="entry name" value="TNFR_NGFR_1"/>
    <property type="match status" value="2"/>
</dbReference>
<dbReference type="GO" id="GO:0043123">
    <property type="term" value="P:positive regulation of canonical NF-kappaB signal transduction"/>
    <property type="evidence" value="ECO:0007669"/>
    <property type="project" value="InterPro"/>
</dbReference>
<feature type="domain" description="TNFR-Cys" evidence="10">
    <location>
        <begin position="3"/>
        <end position="40"/>
    </location>
</feature>
<evidence type="ECO:0000256" key="4">
    <source>
        <dbReference type="ARBA" id="ARBA00022989"/>
    </source>
</evidence>
<dbReference type="Ensembl" id="ENSSTUT00000087882.1">
    <property type="protein sequence ID" value="ENSSTUP00000082606.1"/>
    <property type="gene ID" value="ENSSTUG00000036254.1"/>
</dbReference>
<accession>A0A674CHD8</accession>
<comment type="subcellular location">
    <subcellularLocation>
        <location evidence="1">Membrane</location>
        <topology evidence="1">Single-pass membrane protein</topology>
    </subcellularLocation>
</comment>
<sequence length="212" mass="23574">MDCSETQYYLNGDCHPCLQCGPGQELSEDCGYGSGWSASCIPCSVKTYKEGRGYHNCKFCQSCKRINRHQKSLCTSKSNAICGECLPGFYSKTRMDGLQELECMPCGPSSTTEQQCSRKSQKSLAQDSEKEKPLQNRSLLYESVVWPTVIFQNFLHLMNDILSLKGCLAPQSTSQSDMECAASPVNVVTLNLEQQSQDSGNYKSRTAPTMMY</sequence>
<dbReference type="GeneTree" id="ENSGT00940000153259"/>
<protein>
    <submittedName>
        <fullName evidence="11">Tumor necrosis factor receptor superfamily member 19-like</fullName>
    </submittedName>
</protein>
<reference evidence="11" key="2">
    <citation type="submission" date="2025-09" db="UniProtKB">
        <authorList>
            <consortium name="Ensembl"/>
        </authorList>
    </citation>
    <scope>IDENTIFICATION</scope>
</reference>
<evidence type="ECO:0000256" key="3">
    <source>
        <dbReference type="ARBA" id="ARBA00022737"/>
    </source>
</evidence>
<dbReference type="GO" id="GO:0038023">
    <property type="term" value="F:signaling receptor activity"/>
    <property type="evidence" value="ECO:0007669"/>
    <property type="project" value="InterPro"/>
</dbReference>
<dbReference type="GO" id="GO:0005886">
    <property type="term" value="C:plasma membrane"/>
    <property type="evidence" value="ECO:0007669"/>
    <property type="project" value="TreeGrafter"/>
</dbReference>
<feature type="domain" description="TNFR-Cys" evidence="10">
    <location>
        <begin position="43"/>
        <end position="82"/>
    </location>
</feature>
<dbReference type="PANTHER" id="PTHR12120:SF8">
    <property type="entry name" value="TUMOR NECROSIS FACTOR RECEPTOR SUPERFAMILY MEMBER 27"/>
    <property type="match status" value="1"/>
</dbReference>
<evidence type="ECO:0000256" key="8">
    <source>
        <dbReference type="ARBA" id="ARBA00023180"/>
    </source>
</evidence>
<evidence type="ECO:0000313" key="11">
    <source>
        <dbReference type="Ensembl" id="ENSSTUP00000082606.1"/>
    </source>
</evidence>
<keyword evidence="2" id="KW-0812">Transmembrane</keyword>
<keyword evidence="6" id="KW-1015">Disulfide bond</keyword>
<evidence type="ECO:0000256" key="5">
    <source>
        <dbReference type="ARBA" id="ARBA00023136"/>
    </source>
</evidence>
<dbReference type="AlphaFoldDB" id="A0A674CHD8"/>
<name>A0A674CHD8_SALTR</name>
<evidence type="ECO:0000256" key="1">
    <source>
        <dbReference type="ARBA" id="ARBA00004167"/>
    </source>
</evidence>
<dbReference type="PANTHER" id="PTHR12120">
    <property type="entry name" value="TNFR-CYS DOMAIN-CONTAINING PROTEIN"/>
    <property type="match status" value="1"/>
</dbReference>
<keyword evidence="12" id="KW-1185">Reference proteome</keyword>
<evidence type="ECO:0000256" key="2">
    <source>
        <dbReference type="ARBA" id="ARBA00022692"/>
    </source>
</evidence>
<evidence type="ECO:0000313" key="12">
    <source>
        <dbReference type="Proteomes" id="UP000472277"/>
    </source>
</evidence>
<evidence type="ECO:0000256" key="6">
    <source>
        <dbReference type="ARBA" id="ARBA00023157"/>
    </source>
</evidence>
<keyword evidence="7" id="KW-0675">Receptor</keyword>
<feature type="region of interest" description="Disordered" evidence="9">
    <location>
        <begin position="109"/>
        <end position="130"/>
    </location>
</feature>
<dbReference type="InterPro" id="IPR001368">
    <property type="entry name" value="TNFR/NGFR_Cys_rich_reg"/>
</dbReference>
<evidence type="ECO:0000259" key="10">
    <source>
        <dbReference type="PROSITE" id="PS00652"/>
    </source>
</evidence>
<dbReference type="InterPro" id="IPR047526">
    <property type="entry name" value="TNR19/27/EDAR"/>
</dbReference>
<keyword evidence="3" id="KW-0677">Repeat</keyword>
<keyword evidence="8" id="KW-0325">Glycoprotein</keyword>
<organism evidence="11 12">
    <name type="scientific">Salmo trutta</name>
    <name type="common">Brown trout</name>
    <dbReference type="NCBI Taxonomy" id="8032"/>
    <lineage>
        <taxon>Eukaryota</taxon>
        <taxon>Metazoa</taxon>
        <taxon>Chordata</taxon>
        <taxon>Craniata</taxon>
        <taxon>Vertebrata</taxon>
        <taxon>Euteleostomi</taxon>
        <taxon>Actinopterygii</taxon>
        <taxon>Neopterygii</taxon>
        <taxon>Teleostei</taxon>
        <taxon>Protacanthopterygii</taxon>
        <taxon>Salmoniformes</taxon>
        <taxon>Salmonidae</taxon>
        <taxon>Salmoninae</taxon>
        <taxon>Salmo</taxon>
    </lineage>
</organism>